<dbReference type="RefSeq" id="WP_095350659.1">
    <property type="nucleotide sequence ID" value="NZ_NCXK01000107.1"/>
</dbReference>
<dbReference type="Proteomes" id="UP000216151">
    <property type="component" value="Unassembled WGS sequence"/>
</dbReference>
<dbReference type="EMBL" id="NCXK01000107">
    <property type="protein sequence ID" value="PAK74428.1"/>
    <property type="molecule type" value="Genomic_DNA"/>
</dbReference>
<organism evidence="2 3">
    <name type="scientific">Acetobacter fabarum</name>
    <dbReference type="NCBI Taxonomy" id="483199"/>
    <lineage>
        <taxon>Bacteria</taxon>
        <taxon>Pseudomonadati</taxon>
        <taxon>Pseudomonadota</taxon>
        <taxon>Alphaproteobacteria</taxon>
        <taxon>Acetobacterales</taxon>
        <taxon>Acetobacteraceae</taxon>
        <taxon>Acetobacter</taxon>
    </lineage>
</organism>
<proteinExistence type="predicted"/>
<comment type="caution">
    <text evidence="2">The sequence shown here is derived from an EMBL/GenBank/DDBJ whole genome shotgun (WGS) entry which is preliminary data.</text>
</comment>
<accession>A0A269XMP7</accession>
<protein>
    <submittedName>
        <fullName evidence="2">Uncharacterized protein</fullName>
    </submittedName>
</protein>
<gene>
    <name evidence="2" type="ORF">B8X00_14255</name>
</gene>
<dbReference type="OrthoDB" id="7280429at2"/>
<reference evidence="2 3" key="1">
    <citation type="submission" date="2017-04" db="EMBL/GenBank/DDBJ databases">
        <title>Kefir bacterial isolates.</title>
        <authorList>
            <person name="Kim Y."/>
            <person name="Blasche S."/>
            <person name="Patil K.R."/>
        </authorList>
    </citation>
    <scope>NUCLEOTIDE SEQUENCE [LARGE SCALE GENOMIC DNA]</scope>
    <source>
        <strain evidence="2 3">KR</strain>
    </source>
</reference>
<keyword evidence="3" id="KW-1185">Reference proteome</keyword>
<name>A0A269XMP7_9PROT</name>
<evidence type="ECO:0000313" key="2">
    <source>
        <dbReference type="EMBL" id="PAK74428.1"/>
    </source>
</evidence>
<dbReference type="AlphaFoldDB" id="A0A269XMP7"/>
<evidence type="ECO:0000313" key="3">
    <source>
        <dbReference type="Proteomes" id="UP000216151"/>
    </source>
</evidence>
<sequence>MAKAKKALFTSFGLLNFQERKVLNEGNAFFEATPEGGKSDKTFCVTLDDGKQMYCYVGNDKLTFYKANLDGTDKQWLFNIFPNGGIFSAHSMENKKRKKAKAKAQEQKTQQTDAQKPERRTLTLPKAPRQKAPVVVEIKKKKR</sequence>
<feature type="region of interest" description="Disordered" evidence="1">
    <location>
        <begin position="86"/>
        <end position="143"/>
    </location>
</feature>
<evidence type="ECO:0000256" key="1">
    <source>
        <dbReference type="SAM" id="MobiDB-lite"/>
    </source>
</evidence>